<dbReference type="Proteomes" id="UP000198988">
    <property type="component" value="Unassembled WGS sequence"/>
</dbReference>
<sequence length="38" mass="4606">MSVLYFCPQRGLLVTTLCDTSFPLTYNWLVLFIRLWFF</sequence>
<name>A0A1H6KE53_9GAMM</name>
<evidence type="ECO:0000313" key="1">
    <source>
        <dbReference type="EMBL" id="SEH73407.1"/>
    </source>
</evidence>
<proteinExistence type="predicted"/>
<accession>A0A1H6KE53</accession>
<protein>
    <submittedName>
        <fullName evidence="1">Uncharacterized protein</fullName>
    </submittedName>
</protein>
<dbReference type="EMBL" id="CDSC02000145">
    <property type="protein sequence ID" value="SEH73407.1"/>
    <property type="molecule type" value="Genomic_DNA"/>
</dbReference>
<organism evidence="1 2">
    <name type="scientific">Bathymodiolus azoricus thioautotrophic gill symbiont</name>
    <dbReference type="NCBI Taxonomy" id="235205"/>
    <lineage>
        <taxon>Bacteria</taxon>
        <taxon>Pseudomonadati</taxon>
        <taxon>Pseudomonadota</taxon>
        <taxon>Gammaproteobacteria</taxon>
        <taxon>sulfur-oxidizing symbionts</taxon>
    </lineage>
</organism>
<reference evidence="2" key="1">
    <citation type="submission" date="2016-06" db="EMBL/GenBank/DDBJ databases">
        <authorList>
            <person name="Petersen J."/>
            <person name="Sayavedra L."/>
        </authorList>
    </citation>
    <scope>NUCLEOTIDE SEQUENCE [LARGE SCALE GENOMIC DNA]</scope>
    <source>
        <strain evidence="2">BazSymA</strain>
    </source>
</reference>
<gene>
    <name evidence="1" type="ORF">BAZSYMA_ACONTIG19398_0</name>
</gene>
<dbReference type="AlphaFoldDB" id="A0A1H6KE53"/>
<evidence type="ECO:0000313" key="2">
    <source>
        <dbReference type="Proteomes" id="UP000198988"/>
    </source>
</evidence>